<keyword evidence="3" id="KW-1185">Reference proteome</keyword>
<gene>
    <name evidence="2" type="ORF">DB32_000393</name>
</gene>
<accession>A0A0F6SDD3</accession>
<evidence type="ECO:0000256" key="1">
    <source>
        <dbReference type="SAM" id="MobiDB-lite"/>
    </source>
</evidence>
<protein>
    <submittedName>
        <fullName evidence="2">Lipoprotein</fullName>
    </submittedName>
</protein>
<dbReference type="Proteomes" id="UP000034883">
    <property type="component" value="Chromosome"/>
</dbReference>
<dbReference type="KEGG" id="samy:DB32_000393"/>
<evidence type="ECO:0000313" key="2">
    <source>
        <dbReference type="EMBL" id="AKF03244.1"/>
    </source>
</evidence>
<dbReference type="Pfam" id="PF12779">
    <property type="entry name" value="WXXGXW"/>
    <property type="match status" value="3"/>
</dbReference>
<dbReference type="RefSeq" id="WP_053230701.1">
    <property type="nucleotide sequence ID" value="NZ_CP011125.1"/>
</dbReference>
<sequence length="475" mass="52884">MTQRAVLPSLTSLAAVVLFGCGPALSHEAIAIRGFQPPERCGQGPYEIVVEARGHRWGEGVELVALSPRNIEGQYDVRAGDEVVARGALPRRWVPSLTSTAGTYELREDAGPVDNARCLSLEAQRAVELGGGGEIVTPPPVVAVPQEPTSGGPTEAIHTPGLELRVIEWTAPHPLSAIELQQLGVGRIEVVREWWWPHDPERDPAPALAAGTPIRIRVWSDLPNDLEGATFVLVHWIAQPNVPEEEWIAHLRHEREQREREDAERHAEAERRNAEWQAHCNTHHEDEACWGPGGYHGAVERMQRAQADAPRIERERAEREARMEAERARRPEVAPPPPPPARPDGPPPAPRAELRPPQPSVHATWTPGYWHWHAARWVWIGGTWDVPEEDIVREQTVRAPEAPPPPQVEARPAAPAPGMVWIEGYWQWDGARFVWIAGRWDLPRGQGASWQPPTWRVGAGGAVFVPGRWELRIGR</sequence>
<dbReference type="InterPro" id="IPR024447">
    <property type="entry name" value="YXWGXW_rpt"/>
</dbReference>
<dbReference type="OrthoDB" id="5517953at2"/>
<name>A0A0F6SDD3_9BACT</name>
<feature type="compositionally biased region" description="Basic and acidic residues" evidence="1">
    <location>
        <begin position="310"/>
        <end position="332"/>
    </location>
</feature>
<feature type="compositionally biased region" description="Pro residues" evidence="1">
    <location>
        <begin position="333"/>
        <end position="350"/>
    </location>
</feature>
<feature type="region of interest" description="Disordered" evidence="1">
    <location>
        <begin position="302"/>
        <end position="360"/>
    </location>
</feature>
<reference evidence="2 3" key="1">
    <citation type="submission" date="2015-03" db="EMBL/GenBank/DDBJ databases">
        <title>Genome assembly of Sandaracinus amylolyticus DSM 53668.</title>
        <authorList>
            <person name="Sharma G."/>
            <person name="Subramanian S."/>
        </authorList>
    </citation>
    <scope>NUCLEOTIDE SEQUENCE [LARGE SCALE GENOMIC DNA]</scope>
    <source>
        <strain evidence="2 3">DSM 53668</strain>
    </source>
</reference>
<proteinExistence type="predicted"/>
<dbReference type="STRING" id="927083.DB32_000393"/>
<dbReference type="EMBL" id="CP011125">
    <property type="protein sequence ID" value="AKF03244.1"/>
    <property type="molecule type" value="Genomic_DNA"/>
</dbReference>
<keyword evidence="2" id="KW-0449">Lipoprotein</keyword>
<dbReference type="PROSITE" id="PS51257">
    <property type="entry name" value="PROKAR_LIPOPROTEIN"/>
    <property type="match status" value="1"/>
</dbReference>
<dbReference type="AlphaFoldDB" id="A0A0F6SDD3"/>
<evidence type="ECO:0000313" key="3">
    <source>
        <dbReference type="Proteomes" id="UP000034883"/>
    </source>
</evidence>
<organism evidence="2 3">
    <name type="scientific">Sandaracinus amylolyticus</name>
    <dbReference type="NCBI Taxonomy" id="927083"/>
    <lineage>
        <taxon>Bacteria</taxon>
        <taxon>Pseudomonadati</taxon>
        <taxon>Myxococcota</taxon>
        <taxon>Polyangia</taxon>
        <taxon>Polyangiales</taxon>
        <taxon>Sandaracinaceae</taxon>
        <taxon>Sandaracinus</taxon>
    </lineage>
</organism>